<accession>A0A1H9YHS7</accession>
<dbReference type="EMBL" id="FOHE01000001">
    <property type="protein sequence ID" value="SES68531.1"/>
    <property type="molecule type" value="Genomic_DNA"/>
</dbReference>
<protein>
    <submittedName>
        <fullName evidence="1">Uncharacterized protein</fullName>
    </submittedName>
</protein>
<gene>
    <name evidence="1" type="ORF">SAMN05216389_101407</name>
</gene>
<evidence type="ECO:0000313" key="1">
    <source>
        <dbReference type="EMBL" id="SES68531.1"/>
    </source>
</evidence>
<evidence type="ECO:0000313" key="2">
    <source>
        <dbReference type="Proteomes" id="UP000198618"/>
    </source>
</evidence>
<dbReference type="Proteomes" id="UP000198618">
    <property type="component" value="Unassembled WGS sequence"/>
</dbReference>
<dbReference type="AlphaFoldDB" id="A0A1H9YHS7"/>
<dbReference type="STRING" id="930131.SAMN05216389_101407"/>
<keyword evidence="2" id="KW-1185">Reference proteome</keyword>
<name>A0A1H9YHS7_9BACI</name>
<proteinExistence type="predicted"/>
<reference evidence="1 2" key="1">
    <citation type="submission" date="2016-10" db="EMBL/GenBank/DDBJ databases">
        <authorList>
            <person name="de Groot N.N."/>
        </authorList>
    </citation>
    <scope>NUCLEOTIDE SEQUENCE [LARGE SCALE GENOMIC DNA]</scope>
    <source>
        <strain evidence="1 2">IBRC-M 10780</strain>
    </source>
</reference>
<sequence length="54" mass="6582">MSLIKGMRPKTQYEKYFLYKAIIYHFPNDSLIYPFLLKTLTYDIVKHIIRIKQS</sequence>
<organism evidence="1 2">
    <name type="scientific">Oceanobacillus limi</name>
    <dbReference type="NCBI Taxonomy" id="930131"/>
    <lineage>
        <taxon>Bacteria</taxon>
        <taxon>Bacillati</taxon>
        <taxon>Bacillota</taxon>
        <taxon>Bacilli</taxon>
        <taxon>Bacillales</taxon>
        <taxon>Bacillaceae</taxon>
        <taxon>Oceanobacillus</taxon>
    </lineage>
</organism>